<comment type="caution">
    <text evidence="1">The sequence shown here is derived from an EMBL/GenBank/DDBJ whole genome shotgun (WGS) entry which is preliminary data.</text>
</comment>
<accession>A0A5C4N3L0</accession>
<protein>
    <submittedName>
        <fullName evidence="1">Type II toxin-antitoxin system HigB family toxin</fullName>
    </submittedName>
</protein>
<keyword evidence="2" id="KW-1185">Reference proteome</keyword>
<reference evidence="1 2" key="1">
    <citation type="submission" date="2019-06" db="EMBL/GenBank/DDBJ databases">
        <authorList>
            <person name="Jiang L."/>
        </authorList>
    </citation>
    <scope>NUCLEOTIDE SEQUENCE [LARGE SCALE GENOMIC DNA]</scope>
    <source>
        <strain evidence="1 2">YIM 48858</strain>
    </source>
</reference>
<evidence type="ECO:0000313" key="2">
    <source>
        <dbReference type="Proteomes" id="UP000305709"/>
    </source>
</evidence>
<dbReference type="EMBL" id="VDFV01000077">
    <property type="protein sequence ID" value="TNC60668.1"/>
    <property type="molecule type" value="Genomic_DNA"/>
</dbReference>
<dbReference type="Pfam" id="PF09907">
    <property type="entry name" value="HigB_toxin"/>
    <property type="match status" value="1"/>
</dbReference>
<dbReference type="Proteomes" id="UP000305709">
    <property type="component" value="Unassembled WGS sequence"/>
</dbReference>
<gene>
    <name evidence="1" type="ORF">FHG71_21855</name>
</gene>
<dbReference type="OrthoDB" id="9799912at2"/>
<proteinExistence type="predicted"/>
<dbReference type="GO" id="GO:0004519">
    <property type="term" value="F:endonuclease activity"/>
    <property type="evidence" value="ECO:0007669"/>
    <property type="project" value="InterPro"/>
</dbReference>
<dbReference type="RefSeq" id="WP_139083815.1">
    <property type="nucleotide sequence ID" value="NZ_VDFV01000077.1"/>
</dbReference>
<dbReference type="GO" id="GO:0110001">
    <property type="term" value="C:toxin-antitoxin complex"/>
    <property type="evidence" value="ECO:0007669"/>
    <property type="project" value="InterPro"/>
</dbReference>
<name>A0A5C4N3L0_9RHOB</name>
<sequence>MRIIARNTITEFAELHPETRASLEHWFRVAKAASWNTPQEVQASFSKAKVLNAERVRFEVAGGNYRLVVAFDFRRQVAFLKFLGTHAEYDRIDALTVNRT</sequence>
<dbReference type="AlphaFoldDB" id="A0A5C4N3L0"/>
<dbReference type="GO" id="GO:0003723">
    <property type="term" value="F:RNA binding"/>
    <property type="evidence" value="ECO:0007669"/>
    <property type="project" value="InterPro"/>
</dbReference>
<organism evidence="1 2">
    <name type="scientific">Rubellimicrobium roseum</name>
    <dbReference type="NCBI Taxonomy" id="687525"/>
    <lineage>
        <taxon>Bacteria</taxon>
        <taxon>Pseudomonadati</taxon>
        <taxon>Pseudomonadota</taxon>
        <taxon>Alphaproteobacteria</taxon>
        <taxon>Rhodobacterales</taxon>
        <taxon>Roseobacteraceae</taxon>
        <taxon>Rubellimicrobium</taxon>
    </lineage>
</organism>
<dbReference type="InterPro" id="IPR018669">
    <property type="entry name" value="Toxin_HigB"/>
</dbReference>
<evidence type="ECO:0000313" key="1">
    <source>
        <dbReference type="EMBL" id="TNC60668.1"/>
    </source>
</evidence>